<dbReference type="Gene3D" id="3.40.50.2300">
    <property type="match status" value="1"/>
</dbReference>
<dbReference type="SMART" id="SM00448">
    <property type="entry name" value="REC"/>
    <property type="match status" value="1"/>
</dbReference>
<dbReference type="InterPro" id="IPR011006">
    <property type="entry name" value="CheY-like_superfamily"/>
</dbReference>
<dbReference type="InterPro" id="IPR050595">
    <property type="entry name" value="Bact_response_regulator"/>
</dbReference>
<accession>A0A7M2WXN4</accession>
<feature type="modified residue" description="4-aspartylphosphate" evidence="2">
    <location>
        <position position="65"/>
    </location>
</feature>
<organism evidence="4 5">
    <name type="scientific">Humisphaera borealis</name>
    <dbReference type="NCBI Taxonomy" id="2807512"/>
    <lineage>
        <taxon>Bacteria</taxon>
        <taxon>Pseudomonadati</taxon>
        <taxon>Planctomycetota</taxon>
        <taxon>Phycisphaerae</taxon>
        <taxon>Tepidisphaerales</taxon>
        <taxon>Tepidisphaeraceae</taxon>
        <taxon>Humisphaera</taxon>
    </lineage>
</organism>
<dbReference type="PANTHER" id="PTHR44591">
    <property type="entry name" value="STRESS RESPONSE REGULATOR PROTEIN 1"/>
    <property type="match status" value="1"/>
</dbReference>
<name>A0A7M2WXN4_9BACT</name>
<dbReference type="GO" id="GO:0000160">
    <property type="term" value="P:phosphorelay signal transduction system"/>
    <property type="evidence" value="ECO:0007669"/>
    <property type="project" value="InterPro"/>
</dbReference>
<evidence type="ECO:0000313" key="5">
    <source>
        <dbReference type="Proteomes" id="UP000593765"/>
    </source>
</evidence>
<dbReference type="Proteomes" id="UP000593765">
    <property type="component" value="Chromosome"/>
</dbReference>
<reference evidence="4 5" key="1">
    <citation type="submission" date="2020-10" db="EMBL/GenBank/DDBJ databases">
        <title>Wide distribution of Phycisphaera-like planctomycetes from WD2101 soil group in peatlands and genome analysis of the first cultivated representative.</title>
        <authorList>
            <person name="Dedysh S.N."/>
            <person name="Beletsky A.V."/>
            <person name="Ivanova A."/>
            <person name="Kulichevskaya I.S."/>
            <person name="Suzina N.E."/>
            <person name="Philippov D.A."/>
            <person name="Rakitin A.L."/>
            <person name="Mardanov A.V."/>
            <person name="Ravin N.V."/>
        </authorList>
    </citation>
    <scope>NUCLEOTIDE SEQUENCE [LARGE SCALE GENOMIC DNA]</scope>
    <source>
        <strain evidence="4 5">M1803</strain>
    </source>
</reference>
<dbReference type="KEGG" id="hbs:IPV69_02355"/>
<gene>
    <name evidence="4" type="ORF">IPV69_02355</name>
</gene>
<dbReference type="PROSITE" id="PS50110">
    <property type="entry name" value="RESPONSE_REGULATORY"/>
    <property type="match status" value="1"/>
</dbReference>
<dbReference type="EMBL" id="CP063458">
    <property type="protein sequence ID" value="QOV90236.1"/>
    <property type="molecule type" value="Genomic_DNA"/>
</dbReference>
<dbReference type="InterPro" id="IPR001789">
    <property type="entry name" value="Sig_transdc_resp-reg_receiver"/>
</dbReference>
<dbReference type="PANTHER" id="PTHR44591:SF3">
    <property type="entry name" value="RESPONSE REGULATORY DOMAIN-CONTAINING PROTEIN"/>
    <property type="match status" value="1"/>
</dbReference>
<dbReference type="Pfam" id="PF00072">
    <property type="entry name" value="Response_reg"/>
    <property type="match status" value="1"/>
</dbReference>
<feature type="domain" description="Response regulatory" evidence="3">
    <location>
        <begin position="16"/>
        <end position="132"/>
    </location>
</feature>
<proteinExistence type="predicted"/>
<evidence type="ECO:0000313" key="4">
    <source>
        <dbReference type="EMBL" id="QOV90236.1"/>
    </source>
</evidence>
<dbReference type="AlphaFoldDB" id="A0A7M2WXN4"/>
<dbReference type="RefSeq" id="WP_206293312.1">
    <property type="nucleotide sequence ID" value="NZ_CP063458.1"/>
</dbReference>
<dbReference type="SUPFAM" id="SSF52172">
    <property type="entry name" value="CheY-like"/>
    <property type="match status" value="1"/>
</dbReference>
<evidence type="ECO:0000256" key="2">
    <source>
        <dbReference type="PROSITE-ProRule" id="PRU00169"/>
    </source>
</evidence>
<keyword evidence="5" id="KW-1185">Reference proteome</keyword>
<evidence type="ECO:0000259" key="3">
    <source>
        <dbReference type="PROSITE" id="PS50110"/>
    </source>
</evidence>
<evidence type="ECO:0000256" key="1">
    <source>
        <dbReference type="ARBA" id="ARBA00022553"/>
    </source>
</evidence>
<protein>
    <submittedName>
        <fullName evidence="4">Response regulator</fullName>
    </submittedName>
</protein>
<keyword evidence="1 2" id="KW-0597">Phosphoprotein</keyword>
<sequence length="137" mass="14989">MIETPNTSGASDGEKTILVADDETHILNVVSLKLRGAGYRVLTACDGQEALDIAVREHPDLLITDYHMPMLSGLELCRRLKQDPTTAGIPAIMLTARGYHLEELETKQSGIRCMMSKPFSPRHLLLTVADLFTGKAA</sequence>